<dbReference type="PANTHER" id="PTHR47665:SF1">
    <property type="entry name" value="HISTONE DEACETYLASE-LIKE PROTEIN"/>
    <property type="match status" value="1"/>
</dbReference>
<evidence type="ECO:0000313" key="5">
    <source>
        <dbReference type="Proteomes" id="UP000816034"/>
    </source>
</evidence>
<keyword evidence="1" id="KW-0862">Zinc</keyword>
<dbReference type="InterPro" id="IPR013083">
    <property type="entry name" value="Znf_RING/FYVE/PHD"/>
</dbReference>
<keyword evidence="1" id="KW-0863">Zinc-finger</keyword>
<dbReference type="PANTHER" id="PTHR47665">
    <property type="entry name" value="HISTONE DEACETYLASE-LIKE PROTEIN"/>
    <property type="match status" value="1"/>
</dbReference>
<dbReference type="PROSITE" id="PS50271">
    <property type="entry name" value="ZF_UBP"/>
    <property type="match status" value="1"/>
</dbReference>
<accession>A0AA88KP05</accession>
<evidence type="ECO:0000313" key="4">
    <source>
        <dbReference type="EMBL" id="KAG2383166.1"/>
    </source>
</evidence>
<dbReference type="Proteomes" id="UP000816034">
    <property type="component" value="Unassembled WGS sequence"/>
</dbReference>
<dbReference type="SMART" id="SM00290">
    <property type="entry name" value="ZnF_UBP"/>
    <property type="match status" value="1"/>
</dbReference>
<proteinExistence type="predicted"/>
<gene>
    <name evidence="4" type="ORF">C9374_004503</name>
</gene>
<dbReference type="InterPro" id="IPR001607">
    <property type="entry name" value="Znf_UBP"/>
</dbReference>
<feature type="compositionally biased region" description="Low complexity" evidence="2">
    <location>
        <begin position="1"/>
        <end position="12"/>
    </location>
</feature>
<dbReference type="Gene3D" id="3.30.40.10">
    <property type="entry name" value="Zinc/RING finger domain, C3HC4 (zinc finger)"/>
    <property type="match status" value="1"/>
</dbReference>
<dbReference type="EMBL" id="PYSW02000021">
    <property type="protein sequence ID" value="KAG2383166.1"/>
    <property type="molecule type" value="Genomic_DNA"/>
</dbReference>
<protein>
    <recommendedName>
        <fullName evidence="3">UBP-type domain-containing protein</fullName>
    </recommendedName>
</protein>
<dbReference type="GeneID" id="68096958"/>
<dbReference type="GO" id="GO:0008270">
    <property type="term" value="F:zinc ion binding"/>
    <property type="evidence" value="ECO:0007669"/>
    <property type="project" value="UniProtKB-KW"/>
</dbReference>
<reference evidence="4 5" key="1">
    <citation type="journal article" date="2018" name="BMC Genomics">
        <title>The genome of Naegleria lovaniensis, the basis for a comparative approach to unravel pathogenicity factors of the human pathogenic amoeba N. fowleri.</title>
        <authorList>
            <person name="Liechti N."/>
            <person name="Schurch N."/>
            <person name="Bruggmann R."/>
            <person name="Wittwer M."/>
        </authorList>
    </citation>
    <scope>NUCLEOTIDE SEQUENCE [LARGE SCALE GENOMIC DNA]</scope>
    <source>
        <strain evidence="4 5">ATCC 30569</strain>
    </source>
</reference>
<organism evidence="4 5">
    <name type="scientific">Naegleria lovaniensis</name>
    <name type="common">Amoeba</name>
    <dbReference type="NCBI Taxonomy" id="51637"/>
    <lineage>
        <taxon>Eukaryota</taxon>
        <taxon>Discoba</taxon>
        <taxon>Heterolobosea</taxon>
        <taxon>Tetramitia</taxon>
        <taxon>Eutetramitia</taxon>
        <taxon>Vahlkampfiidae</taxon>
        <taxon>Naegleria</taxon>
    </lineage>
</organism>
<dbReference type="Pfam" id="PF02148">
    <property type="entry name" value="zf-UBP"/>
    <property type="match status" value="1"/>
</dbReference>
<evidence type="ECO:0000259" key="3">
    <source>
        <dbReference type="PROSITE" id="PS50271"/>
    </source>
</evidence>
<feature type="region of interest" description="Disordered" evidence="2">
    <location>
        <begin position="1"/>
        <end position="20"/>
    </location>
</feature>
<keyword evidence="5" id="KW-1185">Reference proteome</keyword>
<evidence type="ECO:0000256" key="1">
    <source>
        <dbReference type="PROSITE-ProRule" id="PRU00502"/>
    </source>
</evidence>
<name>A0AA88KP05_NAELO</name>
<dbReference type="SUPFAM" id="SSF57850">
    <property type="entry name" value="RING/U-box"/>
    <property type="match status" value="1"/>
</dbReference>
<dbReference type="RefSeq" id="XP_044548845.1">
    <property type="nucleotide sequence ID" value="XM_044694150.1"/>
</dbReference>
<evidence type="ECO:0000256" key="2">
    <source>
        <dbReference type="SAM" id="MobiDB-lite"/>
    </source>
</evidence>
<sequence>MSSSSSSSASSSTNETTAPINNKSYEIEGVGFAVEPLRNCPHFHDPNHFNMPHNDRKALKSLFAVMTKQGDETNASAPCSVCGDRIENWLCLQCHSVCCSRYRKGHMMNHHESTHHSMVLSLADLSIFCYACDAYVENPDLTRLMMRELHFAKFGDYPGGRDASVEIGEAIERLKVDQRKIKEQDEKEQKDKDTL</sequence>
<feature type="domain" description="UBP-type" evidence="3">
    <location>
        <begin position="54"/>
        <end position="156"/>
    </location>
</feature>
<keyword evidence="1" id="KW-0479">Metal-binding</keyword>
<comment type="caution">
    <text evidence="4">The sequence shown here is derived from an EMBL/GenBank/DDBJ whole genome shotgun (WGS) entry which is preliminary data.</text>
</comment>
<dbReference type="AlphaFoldDB" id="A0AA88KP05"/>